<accession>A0A8T7LUZ7</accession>
<reference evidence="1 3" key="1">
    <citation type="submission" date="2020-06" db="EMBL/GenBank/DDBJ databases">
        <title>Anoxygenic phototrophic Chloroflexota member uses a Type I reaction center.</title>
        <authorList>
            <person name="Tsuji J.M."/>
            <person name="Shaw N.A."/>
            <person name="Nagashima S."/>
            <person name="Venkiteswaran J."/>
            <person name="Schiff S.L."/>
            <person name="Hanada S."/>
            <person name="Tank M."/>
            <person name="Neufeld J.D."/>
        </authorList>
    </citation>
    <scope>NUCLEOTIDE SEQUENCE [LARGE SCALE GENOMIC DNA]</scope>
    <source>
        <strain evidence="1">L227-S17</strain>
    </source>
</reference>
<evidence type="ECO:0000313" key="1">
    <source>
        <dbReference type="EMBL" id="NWJ45844.1"/>
    </source>
</evidence>
<name>A0A8T7LUZ7_9CHLR</name>
<dbReference type="Proteomes" id="UP001431572">
    <property type="component" value="Chromosome 1"/>
</dbReference>
<evidence type="ECO:0000313" key="2">
    <source>
        <dbReference type="EMBL" id="WJW67709.1"/>
    </source>
</evidence>
<evidence type="ECO:0000313" key="3">
    <source>
        <dbReference type="Proteomes" id="UP000521676"/>
    </source>
</evidence>
<dbReference type="Pfam" id="PF07592">
    <property type="entry name" value="DDE_Tnp_ISAZ013"/>
    <property type="match status" value="1"/>
</dbReference>
<dbReference type="EMBL" id="CP128399">
    <property type="protein sequence ID" value="WJW67709.1"/>
    <property type="molecule type" value="Genomic_DNA"/>
</dbReference>
<dbReference type="InterPro" id="IPR011518">
    <property type="entry name" value="Transposase_36"/>
</dbReference>
<reference evidence="2" key="2">
    <citation type="journal article" date="2024" name="Nature">
        <title>Anoxygenic phototroph of the Chloroflexota uses a type I reaction centre.</title>
        <authorList>
            <person name="Tsuji J.M."/>
            <person name="Shaw N.A."/>
            <person name="Nagashima S."/>
            <person name="Venkiteswaran J.J."/>
            <person name="Schiff S.L."/>
            <person name="Watanabe T."/>
            <person name="Fukui M."/>
            <person name="Hanada S."/>
            <person name="Tank M."/>
            <person name="Neufeld J.D."/>
        </authorList>
    </citation>
    <scope>NUCLEOTIDE SEQUENCE</scope>
    <source>
        <strain evidence="2">L227-S17</strain>
    </source>
</reference>
<sequence>MENTLFEASGSPPYHSKYNAVERCWGILEQHWNRDILDCLETVKRFAQSMAWKGKFPDIDKLYQAWS</sequence>
<gene>
    <name evidence="1" type="ORF">HXX08_08200</name>
    <name evidence="2" type="ORF">OZ401_000984</name>
</gene>
<keyword evidence="4" id="KW-1185">Reference proteome</keyword>
<dbReference type="EMBL" id="JACATZ010000001">
    <property type="protein sequence ID" value="NWJ45844.1"/>
    <property type="molecule type" value="Genomic_DNA"/>
</dbReference>
<dbReference type="AlphaFoldDB" id="A0A8T7LUZ7"/>
<organism evidence="1 3">
    <name type="scientific">Candidatus Chlorohelix allophototropha</name>
    <dbReference type="NCBI Taxonomy" id="3003348"/>
    <lineage>
        <taxon>Bacteria</taxon>
        <taxon>Bacillati</taxon>
        <taxon>Chloroflexota</taxon>
        <taxon>Chloroflexia</taxon>
        <taxon>Candidatus Chloroheliales</taxon>
        <taxon>Candidatus Chloroheliaceae</taxon>
        <taxon>Candidatus Chlorohelix</taxon>
    </lineage>
</organism>
<evidence type="ECO:0008006" key="5">
    <source>
        <dbReference type="Google" id="ProtNLM"/>
    </source>
</evidence>
<dbReference type="Proteomes" id="UP000521676">
    <property type="component" value="Unassembled WGS sequence"/>
</dbReference>
<evidence type="ECO:0000313" key="4">
    <source>
        <dbReference type="Proteomes" id="UP001431572"/>
    </source>
</evidence>
<proteinExistence type="predicted"/>
<protein>
    <recommendedName>
        <fullName evidence="5">Transposase</fullName>
    </recommendedName>
</protein>